<proteinExistence type="predicted"/>
<organism evidence="2">
    <name type="scientific">Oceaniferula spumae</name>
    <dbReference type="NCBI Taxonomy" id="2979115"/>
    <lineage>
        <taxon>Bacteria</taxon>
        <taxon>Pseudomonadati</taxon>
        <taxon>Verrucomicrobiota</taxon>
        <taxon>Verrucomicrobiia</taxon>
        <taxon>Verrucomicrobiales</taxon>
        <taxon>Verrucomicrobiaceae</taxon>
        <taxon>Oceaniferula</taxon>
    </lineage>
</organism>
<dbReference type="AlphaFoldDB" id="A0AAT9FR95"/>
<evidence type="ECO:0000256" key="1">
    <source>
        <dbReference type="SAM" id="MobiDB-lite"/>
    </source>
</evidence>
<sequence>MDRKIITVLTAVVMSASVTSAEETKAVDEKADFKAHDAKFLDEEAREKWLAEMRTKLPIARRVTGPFGFSQTPGVVVKRKETPKRSDAFLKAIGKLQITAVMPSDDKFAIGSREFTEGEVLPMEFNGTVLNVEIVAVRINSILFKNTDTGELVKKAMNELPAGLSRSNRIESVPGVTPASKGKSAPFVVQ</sequence>
<protein>
    <submittedName>
        <fullName evidence="2">Uncharacterized protein</fullName>
    </submittedName>
</protein>
<dbReference type="EMBL" id="AP026866">
    <property type="protein sequence ID" value="BDS08498.1"/>
    <property type="molecule type" value="Genomic_DNA"/>
</dbReference>
<accession>A0AAT9FR95</accession>
<reference evidence="2" key="1">
    <citation type="submission" date="2024-07" db="EMBL/GenBank/DDBJ databases">
        <title>Complete genome sequence of Verrucomicrobiaceae bacterium NT6N.</title>
        <authorList>
            <person name="Huang C."/>
            <person name="Takami H."/>
            <person name="Hamasaki K."/>
        </authorList>
    </citation>
    <scope>NUCLEOTIDE SEQUENCE</scope>
    <source>
        <strain evidence="2">NT6N</strain>
    </source>
</reference>
<feature type="region of interest" description="Disordered" evidence="1">
    <location>
        <begin position="169"/>
        <end position="190"/>
    </location>
</feature>
<dbReference type="KEGG" id="osu:NT6N_35380"/>
<evidence type="ECO:0000313" key="2">
    <source>
        <dbReference type="EMBL" id="BDS08498.1"/>
    </source>
</evidence>
<gene>
    <name evidence="2" type="ORF">NT6N_35380</name>
</gene>
<name>A0AAT9FR95_9BACT</name>